<dbReference type="SUPFAM" id="SSF81301">
    <property type="entry name" value="Nucleotidyltransferase"/>
    <property type="match status" value="1"/>
</dbReference>
<dbReference type="Pfam" id="PF04229">
    <property type="entry name" value="GrpB"/>
    <property type="match status" value="1"/>
</dbReference>
<evidence type="ECO:0000313" key="1">
    <source>
        <dbReference type="EMBL" id="MBR7782895.1"/>
    </source>
</evidence>
<dbReference type="Proteomes" id="UP000680067">
    <property type="component" value="Unassembled WGS sequence"/>
</dbReference>
<dbReference type="EMBL" id="JAGSPN010000008">
    <property type="protein sequence ID" value="MBR7782895.1"/>
    <property type="molecule type" value="Genomic_DNA"/>
</dbReference>
<evidence type="ECO:0000313" key="2">
    <source>
        <dbReference type="Proteomes" id="UP000680067"/>
    </source>
</evidence>
<accession>A0A941DN00</accession>
<sequence length="169" mass="18557">MMQLFSAEQYQPDLQQRFITLRDSLLRLLPYARIEHVGSSAVPGAISKGDLDMAVVVPLAQHAATVQTLLEQGYTEQEDTLRTEALCMLNAGAEMPEHALQIVAAGSEFEDFMRFRDALLADPALVQQYNAVKQAASHLPAEAYRAAKSSFIESVLQRLPATTEQGHSA</sequence>
<comment type="caution">
    <text evidence="1">The sequence shown here is derived from an EMBL/GenBank/DDBJ whole genome shotgun (WGS) entry which is preliminary data.</text>
</comment>
<dbReference type="InterPro" id="IPR007344">
    <property type="entry name" value="GrpB/CoaE"/>
</dbReference>
<dbReference type="InterPro" id="IPR043519">
    <property type="entry name" value="NT_sf"/>
</dbReference>
<name>A0A941DN00_9BURK</name>
<keyword evidence="2" id="KW-1185">Reference proteome</keyword>
<dbReference type="Gene3D" id="3.30.460.10">
    <property type="entry name" value="Beta Polymerase, domain 2"/>
    <property type="match status" value="1"/>
</dbReference>
<dbReference type="PANTHER" id="PTHR34822:SF1">
    <property type="entry name" value="GRPB FAMILY PROTEIN"/>
    <property type="match status" value="1"/>
</dbReference>
<proteinExistence type="predicted"/>
<protein>
    <submittedName>
        <fullName evidence="1">GrpB family protein</fullName>
    </submittedName>
</protein>
<dbReference type="AlphaFoldDB" id="A0A941DN00"/>
<organism evidence="1 2">
    <name type="scientific">Undibacterium luofuense</name>
    <dbReference type="NCBI Taxonomy" id="2828733"/>
    <lineage>
        <taxon>Bacteria</taxon>
        <taxon>Pseudomonadati</taxon>
        <taxon>Pseudomonadota</taxon>
        <taxon>Betaproteobacteria</taxon>
        <taxon>Burkholderiales</taxon>
        <taxon>Oxalobacteraceae</taxon>
        <taxon>Undibacterium</taxon>
    </lineage>
</organism>
<gene>
    <name evidence="1" type="ORF">KDM89_12125</name>
</gene>
<reference evidence="1" key="1">
    <citation type="submission" date="2021-04" db="EMBL/GenBank/DDBJ databases">
        <title>novel species isolated from subtropical streams in China.</title>
        <authorList>
            <person name="Lu H."/>
        </authorList>
    </citation>
    <scope>NUCLEOTIDE SEQUENCE</scope>
    <source>
        <strain evidence="1">LFS511W</strain>
    </source>
</reference>
<dbReference type="RefSeq" id="WP_212688193.1">
    <property type="nucleotide sequence ID" value="NZ_JAGSPN010000008.1"/>
</dbReference>
<dbReference type="PANTHER" id="PTHR34822">
    <property type="entry name" value="GRPB DOMAIN PROTEIN (AFU_ORTHOLOGUE AFUA_1G01530)"/>
    <property type="match status" value="1"/>
</dbReference>